<name>B3RMY1_TRIAD</name>
<dbReference type="SUPFAM" id="SSF52058">
    <property type="entry name" value="L domain-like"/>
    <property type="match status" value="1"/>
</dbReference>
<keyword evidence="5" id="KW-1185">Reference proteome</keyword>
<keyword evidence="2" id="KW-0677">Repeat</keyword>
<evidence type="ECO:0000256" key="2">
    <source>
        <dbReference type="ARBA" id="ARBA00022737"/>
    </source>
</evidence>
<reference evidence="4 5" key="1">
    <citation type="journal article" date="2008" name="Nature">
        <title>The Trichoplax genome and the nature of placozoans.</title>
        <authorList>
            <person name="Srivastava M."/>
            <person name="Begovic E."/>
            <person name="Chapman J."/>
            <person name="Putnam N.H."/>
            <person name="Hellsten U."/>
            <person name="Kawashima T."/>
            <person name="Kuo A."/>
            <person name="Mitros T."/>
            <person name="Salamov A."/>
            <person name="Carpenter M.L."/>
            <person name="Signorovitch A.Y."/>
            <person name="Moreno M.A."/>
            <person name="Kamm K."/>
            <person name="Grimwood J."/>
            <person name="Schmutz J."/>
            <person name="Shapiro H."/>
            <person name="Grigoriev I.V."/>
            <person name="Buss L.W."/>
            <person name="Schierwater B."/>
            <person name="Dellaporta S.L."/>
            <person name="Rokhsar D.S."/>
        </authorList>
    </citation>
    <scope>NUCLEOTIDE SEQUENCE [LARGE SCALE GENOMIC DNA]</scope>
    <source>
        <strain evidence="4 5">Grell-BS-1999</strain>
    </source>
</reference>
<dbReference type="HOGENOM" id="CLU_568899_0_0_1"/>
<evidence type="ECO:0000256" key="1">
    <source>
        <dbReference type="ARBA" id="ARBA00022614"/>
    </source>
</evidence>
<sequence length="431" mass="48780">MTSHDRKEVKKLKDKAASKTIFGSNQDIVVIAAEDMLKKCNEKHYADVYSLDISNTGITRIANLEKFIKLRVLDLSCNKIEWIDGLQHNQELRELKLYSNKISELNGLEKLKGLTNLILQFNNITEIGNGLKSLRALKLLRIDNNKINKVEKNTLTCCPNLSSLDMSNNCIHDLTNICCLKALTELRLANNQIEHLPDSLACKSLSELDLSGNSLTDVGSLNGLHVLNRINVQFPALEILDIQRNQISFIEDMESLKLISTATEYLLIGNPVESTPEYRGFLAKIWELVLNLESLNKVSSIEANRYARFSQKQKRSKNNPKRPGSATIIMRKMSGFESKEVEEIIKFSTRQLHTFETSVQERFNSIRKSIDELLPVQAMSKRSISPSKSAMDERPYSAGQRPSSRSGRLSRLQEAMAFATENFTEEPEQTS</sequence>
<dbReference type="InterPro" id="IPR032675">
    <property type="entry name" value="LRR_dom_sf"/>
</dbReference>
<dbReference type="SMART" id="SM00365">
    <property type="entry name" value="LRR_SD22"/>
    <property type="match status" value="6"/>
</dbReference>
<protein>
    <recommendedName>
        <fullName evidence="6">Protein phosphatase 1 regulatory subunit 7</fullName>
    </recommendedName>
</protein>
<proteinExistence type="predicted"/>
<dbReference type="eggNOG" id="KOG0531">
    <property type="taxonomic scope" value="Eukaryota"/>
</dbReference>
<feature type="compositionally biased region" description="Low complexity" evidence="3">
    <location>
        <begin position="399"/>
        <end position="410"/>
    </location>
</feature>
<organism evidence="4 5">
    <name type="scientific">Trichoplax adhaerens</name>
    <name type="common">Trichoplax reptans</name>
    <dbReference type="NCBI Taxonomy" id="10228"/>
    <lineage>
        <taxon>Eukaryota</taxon>
        <taxon>Metazoa</taxon>
        <taxon>Placozoa</taxon>
        <taxon>Uniplacotomia</taxon>
        <taxon>Trichoplacea</taxon>
        <taxon>Trichoplacidae</taxon>
        <taxon>Trichoplax</taxon>
    </lineage>
</organism>
<dbReference type="GeneID" id="6750404"/>
<feature type="region of interest" description="Disordered" evidence="3">
    <location>
        <begin position="379"/>
        <end position="410"/>
    </location>
</feature>
<evidence type="ECO:0000256" key="3">
    <source>
        <dbReference type="SAM" id="MobiDB-lite"/>
    </source>
</evidence>
<dbReference type="InterPro" id="IPR025875">
    <property type="entry name" value="Leu-rich_rpt_4"/>
</dbReference>
<dbReference type="OMA" id="GEKPSYH"/>
<evidence type="ECO:0000313" key="5">
    <source>
        <dbReference type="Proteomes" id="UP000009022"/>
    </source>
</evidence>
<dbReference type="Pfam" id="PF12799">
    <property type="entry name" value="LRR_4"/>
    <property type="match status" value="1"/>
</dbReference>
<gene>
    <name evidence="4" type="ORF">TRIADDRAFT_52967</name>
</gene>
<dbReference type="AlphaFoldDB" id="B3RMY1"/>
<dbReference type="STRING" id="10228.B3RMY1"/>
<dbReference type="PANTHER" id="PTHR15454:SF56">
    <property type="entry name" value="PROTEIN PHOSPHATASE 1 REGULATORY SUBUNIT 7-RELATED"/>
    <property type="match status" value="1"/>
</dbReference>
<dbReference type="KEGG" id="tad:TRIADDRAFT_52967"/>
<dbReference type="OrthoDB" id="1574204at2759"/>
<dbReference type="InParanoid" id="B3RMY1"/>
<dbReference type="InterPro" id="IPR003591">
    <property type="entry name" value="Leu-rich_rpt_typical-subtyp"/>
</dbReference>
<dbReference type="Pfam" id="PF13516">
    <property type="entry name" value="LRR_6"/>
    <property type="match status" value="1"/>
</dbReference>
<dbReference type="Gene3D" id="3.80.10.10">
    <property type="entry name" value="Ribonuclease Inhibitor"/>
    <property type="match status" value="2"/>
</dbReference>
<dbReference type="SMART" id="SM00369">
    <property type="entry name" value="LRR_TYP"/>
    <property type="match status" value="6"/>
</dbReference>
<dbReference type="RefSeq" id="XP_002109762.1">
    <property type="nucleotide sequence ID" value="XM_002109726.1"/>
</dbReference>
<accession>B3RMY1</accession>
<dbReference type="CTD" id="6750404"/>
<dbReference type="PROSITE" id="PS51450">
    <property type="entry name" value="LRR"/>
    <property type="match status" value="6"/>
</dbReference>
<evidence type="ECO:0000313" key="4">
    <source>
        <dbReference type="EMBL" id="EDV27928.1"/>
    </source>
</evidence>
<dbReference type="PhylomeDB" id="B3RMY1"/>
<evidence type="ECO:0008006" key="6">
    <source>
        <dbReference type="Google" id="ProtNLM"/>
    </source>
</evidence>
<dbReference type="EMBL" id="DS985242">
    <property type="protein sequence ID" value="EDV27928.1"/>
    <property type="molecule type" value="Genomic_DNA"/>
</dbReference>
<dbReference type="InterPro" id="IPR001611">
    <property type="entry name" value="Leu-rich_rpt"/>
</dbReference>
<keyword evidence="1" id="KW-0433">Leucine-rich repeat</keyword>
<dbReference type="Proteomes" id="UP000009022">
    <property type="component" value="Unassembled WGS sequence"/>
</dbReference>
<dbReference type="PANTHER" id="PTHR15454">
    <property type="entry name" value="NISCHARIN RELATED"/>
    <property type="match status" value="1"/>
</dbReference>
<dbReference type="Pfam" id="PF13855">
    <property type="entry name" value="LRR_8"/>
    <property type="match status" value="1"/>
</dbReference>